<dbReference type="InterPro" id="IPR014016">
    <property type="entry name" value="UvrD-like_ATP-bd"/>
</dbReference>
<evidence type="ECO:0000256" key="15">
    <source>
        <dbReference type="PROSITE-ProRule" id="PRU00560"/>
    </source>
</evidence>
<dbReference type="SUPFAM" id="SSF52540">
    <property type="entry name" value="P-loop containing nucleoside triphosphate hydrolases"/>
    <property type="match status" value="1"/>
</dbReference>
<evidence type="ECO:0000256" key="9">
    <source>
        <dbReference type="ARBA" id="ARBA00023125"/>
    </source>
</evidence>
<dbReference type="CDD" id="cd17932">
    <property type="entry name" value="DEXQc_UvrD"/>
    <property type="match status" value="1"/>
</dbReference>
<evidence type="ECO:0000313" key="18">
    <source>
        <dbReference type="EMBL" id="RRJ88603.1"/>
    </source>
</evidence>
<dbReference type="InterPro" id="IPR038726">
    <property type="entry name" value="PDDEXK_AddAB-type"/>
</dbReference>
<dbReference type="Pfam" id="PF12705">
    <property type="entry name" value="PDDEXK_1"/>
    <property type="match status" value="1"/>
</dbReference>
<dbReference type="GO" id="GO:0005524">
    <property type="term" value="F:ATP binding"/>
    <property type="evidence" value="ECO:0007669"/>
    <property type="project" value="UniProtKB-UniRule"/>
</dbReference>
<comment type="similarity">
    <text evidence="1">Belongs to the helicase family. UvrD subfamily.</text>
</comment>
<dbReference type="PANTHER" id="PTHR11070">
    <property type="entry name" value="UVRD / RECB / PCRA DNA HELICASE FAMILY MEMBER"/>
    <property type="match status" value="1"/>
</dbReference>
<evidence type="ECO:0000256" key="4">
    <source>
        <dbReference type="ARBA" id="ARBA00022763"/>
    </source>
</evidence>
<evidence type="ECO:0000256" key="11">
    <source>
        <dbReference type="ARBA" id="ARBA00023235"/>
    </source>
</evidence>
<evidence type="ECO:0000256" key="14">
    <source>
        <dbReference type="ARBA" id="ARBA00048988"/>
    </source>
</evidence>
<organism evidence="18 19">
    <name type="scientific">Gulosibacter macacae</name>
    <dbReference type="NCBI Taxonomy" id="2488791"/>
    <lineage>
        <taxon>Bacteria</taxon>
        <taxon>Bacillati</taxon>
        <taxon>Actinomycetota</taxon>
        <taxon>Actinomycetes</taxon>
        <taxon>Micrococcales</taxon>
        <taxon>Microbacteriaceae</taxon>
        <taxon>Gulosibacter</taxon>
    </lineage>
</organism>
<evidence type="ECO:0000256" key="12">
    <source>
        <dbReference type="ARBA" id="ARBA00034617"/>
    </source>
</evidence>
<dbReference type="OrthoDB" id="4812256at2"/>
<reference evidence="18 19" key="1">
    <citation type="submission" date="2018-11" db="EMBL/GenBank/DDBJ databases">
        <title>YIM 102482-1 draft genome.</title>
        <authorList>
            <person name="Li G."/>
            <person name="Jiang Y."/>
        </authorList>
    </citation>
    <scope>NUCLEOTIDE SEQUENCE [LARGE SCALE GENOMIC DNA]</scope>
    <source>
        <strain evidence="18 19">YIM 102482-1</strain>
    </source>
</reference>
<name>A0A3P3W7G5_9MICO</name>
<protein>
    <recommendedName>
        <fullName evidence="13">DNA 3'-5' helicase</fullName>
        <ecNumber evidence="13">5.6.2.4</ecNumber>
    </recommendedName>
</protein>
<evidence type="ECO:0000313" key="19">
    <source>
        <dbReference type="Proteomes" id="UP000274391"/>
    </source>
</evidence>
<dbReference type="GO" id="GO:0000725">
    <property type="term" value="P:recombinational repair"/>
    <property type="evidence" value="ECO:0007669"/>
    <property type="project" value="TreeGrafter"/>
</dbReference>
<keyword evidence="3 15" id="KW-0547">Nucleotide-binding</keyword>
<evidence type="ECO:0000256" key="2">
    <source>
        <dbReference type="ARBA" id="ARBA00022722"/>
    </source>
</evidence>
<keyword evidence="4" id="KW-0227">DNA damage</keyword>
<keyword evidence="7" id="KW-0269">Exonuclease</keyword>
<dbReference type="InterPro" id="IPR014017">
    <property type="entry name" value="DNA_helicase_UvrD-like_C"/>
</dbReference>
<dbReference type="Proteomes" id="UP000274391">
    <property type="component" value="Unassembled WGS sequence"/>
</dbReference>
<evidence type="ECO:0000256" key="1">
    <source>
        <dbReference type="ARBA" id="ARBA00009922"/>
    </source>
</evidence>
<dbReference type="PROSITE" id="PS51217">
    <property type="entry name" value="UVRD_HELICASE_CTER"/>
    <property type="match status" value="1"/>
</dbReference>
<dbReference type="GO" id="GO:0005829">
    <property type="term" value="C:cytosol"/>
    <property type="evidence" value="ECO:0007669"/>
    <property type="project" value="TreeGrafter"/>
</dbReference>
<evidence type="ECO:0000259" key="17">
    <source>
        <dbReference type="PROSITE" id="PS51217"/>
    </source>
</evidence>
<feature type="domain" description="UvrD-like helicase C-terminal" evidence="17">
    <location>
        <begin position="342"/>
        <end position="657"/>
    </location>
</feature>
<keyword evidence="19" id="KW-1185">Reference proteome</keyword>
<dbReference type="Gene3D" id="3.90.320.10">
    <property type="match status" value="1"/>
</dbReference>
<keyword evidence="11" id="KW-0413">Isomerase</keyword>
<dbReference type="EC" id="5.6.2.4" evidence="13"/>
<comment type="catalytic activity">
    <reaction evidence="14">
        <text>ATP + H2O = ADP + phosphate + H(+)</text>
        <dbReference type="Rhea" id="RHEA:13065"/>
        <dbReference type="ChEBI" id="CHEBI:15377"/>
        <dbReference type="ChEBI" id="CHEBI:15378"/>
        <dbReference type="ChEBI" id="CHEBI:30616"/>
        <dbReference type="ChEBI" id="CHEBI:43474"/>
        <dbReference type="ChEBI" id="CHEBI:456216"/>
        <dbReference type="EC" id="5.6.2.4"/>
    </reaction>
</comment>
<dbReference type="InterPro" id="IPR000212">
    <property type="entry name" value="DNA_helicase_UvrD/REP"/>
</dbReference>
<dbReference type="InterPro" id="IPR027417">
    <property type="entry name" value="P-loop_NTPase"/>
</dbReference>
<evidence type="ECO:0000256" key="5">
    <source>
        <dbReference type="ARBA" id="ARBA00022801"/>
    </source>
</evidence>
<dbReference type="PROSITE" id="PS51198">
    <property type="entry name" value="UVRD_HELICASE_ATP_BIND"/>
    <property type="match status" value="1"/>
</dbReference>
<feature type="binding site" evidence="15">
    <location>
        <begin position="42"/>
        <end position="49"/>
    </location>
    <ligand>
        <name>ATP</name>
        <dbReference type="ChEBI" id="CHEBI:30616"/>
    </ligand>
</feature>
<feature type="domain" description="UvrD-like helicase ATP-binding" evidence="16">
    <location>
        <begin position="21"/>
        <end position="341"/>
    </location>
</feature>
<comment type="caution">
    <text evidence="18">The sequence shown here is derived from an EMBL/GenBank/DDBJ whole genome shotgun (WGS) entry which is preliminary data.</text>
</comment>
<evidence type="ECO:0000259" key="16">
    <source>
        <dbReference type="PROSITE" id="PS51198"/>
    </source>
</evidence>
<evidence type="ECO:0000256" key="13">
    <source>
        <dbReference type="ARBA" id="ARBA00034808"/>
    </source>
</evidence>
<dbReference type="GO" id="GO:0003677">
    <property type="term" value="F:DNA binding"/>
    <property type="evidence" value="ECO:0007669"/>
    <property type="project" value="UniProtKB-KW"/>
</dbReference>
<dbReference type="AlphaFoldDB" id="A0A3P3W7G5"/>
<dbReference type="Pfam" id="PF13361">
    <property type="entry name" value="UvrD_C"/>
    <property type="match status" value="1"/>
</dbReference>
<dbReference type="Gene3D" id="1.10.486.10">
    <property type="entry name" value="PCRA, domain 4"/>
    <property type="match status" value="1"/>
</dbReference>
<evidence type="ECO:0000256" key="7">
    <source>
        <dbReference type="ARBA" id="ARBA00022839"/>
    </source>
</evidence>
<keyword evidence="5 15" id="KW-0378">Hydrolase</keyword>
<keyword evidence="2" id="KW-0540">Nuclease</keyword>
<dbReference type="InterPro" id="IPR013986">
    <property type="entry name" value="DExx_box_DNA_helicase_dom_sf"/>
</dbReference>
<evidence type="ECO:0000256" key="6">
    <source>
        <dbReference type="ARBA" id="ARBA00022806"/>
    </source>
</evidence>
<keyword evidence="6 15" id="KW-0347">Helicase</keyword>
<evidence type="ECO:0000256" key="8">
    <source>
        <dbReference type="ARBA" id="ARBA00022840"/>
    </source>
</evidence>
<dbReference type="RefSeq" id="WP_124968650.1">
    <property type="nucleotide sequence ID" value="NZ_RQVS01000001.1"/>
</dbReference>
<comment type="catalytic activity">
    <reaction evidence="12">
        <text>Couples ATP hydrolysis with the unwinding of duplex DNA by translocating in the 3'-5' direction.</text>
        <dbReference type="EC" id="5.6.2.4"/>
    </reaction>
</comment>
<dbReference type="EMBL" id="RQVS01000001">
    <property type="protein sequence ID" value="RRJ88603.1"/>
    <property type="molecule type" value="Genomic_DNA"/>
</dbReference>
<dbReference type="PANTHER" id="PTHR11070:SF55">
    <property type="entry name" value="DNA 3'-5' HELICASE"/>
    <property type="match status" value="1"/>
</dbReference>
<keyword evidence="8 15" id="KW-0067">ATP-binding</keyword>
<dbReference type="GO" id="GO:0033202">
    <property type="term" value="C:DNA helicase complex"/>
    <property type="evidence" value="ECO:0007669"/>
    <property type="project" value="TreeGrafter"/>
</dbReference>
<dbReference type="Gene3D" id="1.10.10.160">
    <property type="match status" value="1"/>
</dbReference>
<proteinExistence type="inferred from homology"/>
<evidence type="ECO:0000256" key="10">
    <source>
        <dbReference type="ARBA" id="ARBA00023204"/>
    </source>
</evidence>
<accession>A0A3P3W7G5</accession>
<keyword evidence="10" id="KW-0234">DNA repair</keyword>
<sequence>MTRVTHEDIARAIAKPDKEIQLPTEEQRRIIESPLEPALVVAGAGSGKTQTMMVRILWLIANGLAKPHEILGLTFTRKAAGELRERIELGIGQLRAAGLVQLDEFDMPEVSTYNSFANAIYSQYALLVGREPDATLLDDPGAHGLMRTVVLESDDEGLRDGTSTSVGSVAKSALSFAHAMRENGLVGRDIVDFIAEFDSHIDSLGGTTTQELQKLIDTVRRTRTYANLADEFQRRKRERGFVEFSDQVATAAEIVEQDPAVIAEIRARARVVILDEYQDTSVAQTALLAALFRRTAVMAVGDPKQSIYGWRGASAANMSRFARDFGAQGAPYELSVSWRNDIDILAAANRVAAELPESRGATALRARPGAGRGEVASGFYLSDEDEATAIAEWLHERFVAAGDGAEQTGAVLVRNRSHMAKIAEALREREVPHRVLGLGGLLSTPEIADLNAVLRAAADEHAGSEIIRLLAGAHYEVGVADIVGLHGLARWLGQRDAELGPMSPELQRSIRNQPQGSDEIQSLAEALEYIRTSDADRLERTQISGEGLARMADLAATLHDLRARLSLPLVDLAEAAIRRTRLDLETVANPRNPVRRSNLDAYLDAIRGYVTSNPGADLNEFLEWLDLAETDDKLEQVDEVTATQGVVQLTTMHSSKGLEWDYVVVPLLNTDVMPNVRTSKGWFASATLPYELRRDAADLPQLDWRSITTTKELVSELIKPSKPPKEDEATESKFYEREHLRLVQETRRLAYVAVTRAKRGVMLTSSRWHRQLTKPRWPSEFHRDMVGELTIEVPPGCEPYTHFDDEPINSNKFDDEGLRKEIDGALNVNPNDRNLRMSWPRPTMSKSALSRNLEIADQVTSLVDESEEPNQTRFDALIDLLIAERAAQRESRVLAVPERFGASYFHDLLDDPVKIARNAARPMPQEPFAATLIGNLFHNWVESLFTDLSAGAAYLDGLELEDADLVDQGLARATADDRAHLDTLKATFLKSRFAPEKKTPIAVELPIDVPLGDATVVGKLDAVYRDNDTDEVEIVDWKTGKPPRTQEARAGRELQLMLYAHAYAESYQVPLDRIRATLYYVGADEEISITEITPKQELLALLDAARETARRA</sequence>
<evidence type="ECO:0000256" key="3">
    <source>
        <dbReference type="ARBA" id="ARBA00022741"/>
    </source>
</evidence>
<dbReference type="Gene3D" id="3.40.50.300">
    <property type="entry name" value="P-loop containing nucleotide triphosphate hydrolases"/>
    <property type="match status" value="3"/>
</dbReference>
<dbReference type="GO" id="GO:0043138">
    <property type="term" value="F:3'-5' DNA helicase activity"/>
    <property type="evidence" value="ECO:0007669"/>
    <property type="project" value="UniProtKB-EC"/>
</dbReference>
<keyword evidence="9" id="KW-0238">DNA-binding</keyword>
<dbReference type="InterPro" id="IPR011604">
    <property type="entry name" value="PDDEXK-like_dom_sf"/>
</dbReference>
<dbReference type="Pfam" id="PF00580">
    <property type="entry name" value="UvrD-helicase"/>
    <property type="match status" value="1"/>
</dbReference>
<gene>
    <name evidence="18" type="ORF">EG850_00160</name>
</gene>
<dbReference type="GO" id="GO:0004527">
    <property type="term" value="F:exonuclease activity"/>
    <property type="evidence" value="ECO:0007669"/>
    <property type="project" value="UniProtKB-KW"/>
</dbReference>